<evidence type="ECO:0000256" key="2">
    <source>
        <dbReference type="SAM" id="Phobius"/>
    </source>
</evidence>
<evidence type="ECO:0008006" key="6">
    <source>
        <dbReference type="Google" id="ProtNLM"/>
    </source>
</evidence>
<keyword evidence="2" id="KW-0472">Membrane</keyword>
<feature type="region of interest" description="Disordered" evidence="1">
    <location>
        <begin position="573"/>
        <end position="603"/>
    </location>
</feature>
<dbReference type="EMBL" id="AZGY01000024">
    <property type="protein sequence ID" value="KZZ89632.1"/>
    <property type="molecule type" value="Genomic_DNA"/>
</dbReference>
<feature type="signal peptide" evidence="3">
    <location>
        <begin position="1"/>
        <end position="19"/>
    </location>
</feature>
<keyword evidence="2" id="KW-0812">Transmembrane</keyword>
<feature type="transmembrane region" description="Helical" evidence="2">
    <location>
        <begin position="543"/>
        <end position="566"/>
    </location>
</feature>
<dbReference type="Proteomes" id="UP000078544">
    <property type="component" value="Unassembled WGS sequence"/>
</dbReference>
<evidence type="ECO:0000313" key="5">
    <source>
        <dbReference type="Proteomes" id="UP000078544"/>
    </source>
</evidence>
<feature type="chain" id="PRO_5007894250" description="Mid2-like cell wall stress sensor" evidence="3">
    <location>
        <begin position="20"/>
        <end position="603"/>
    </location>
</feature>
<feature type="region of interest" description="Disordered" evidence="1">
    <location>
        <begin position="500"/>
        <end position="536"/>
    </location>
</feature>
<dbReference type="OrthoDB" id="4733706at2759"/>
<protein>
    <recommendedName>
        <fullName evidence="6">Mid2-like cell wall stress sensor</fullName>
    </recommendedName>
</protein>
<keyword evidence="3" id="KW-0732">Signal</keyword>
<organism evidence="4 5">
    <name type="scientific">Moelleriella libera RCEF 2490</name>
    <dbReference type="NCBI Taxonomy" id="1081109"/>
    <lineage>
        <taxon>Eukaryota</taxon>
        <taxon>Fungi</taxon>
        <taxon>Dikarya</taxon>
        <taxon>Ascomycota</taxon>
        <taxon>Pezizomycotina</taxon>
        <taxon>Sordariomycetes</taxon>
        <taxon>Hypocreomycetidae</taxon>
        <taxon>Hypocreales</taxon>
        <taxon>Clavicipitaceae</taxon>
        <taxon>Moelleriella</taxon>
    </lineage>
</organism>
<dbReference type="AlphaFoldDB" id="A0A167X4X6"/>
<accession>A0A167X4X6</accession>
<keyword evidence="5" id="KW-1185">Reference proteome</keyword>
<sequence>MCSKLTFLLLSSLIWRAQSSEIVVRSPPGYSAEDTILEVRRQLHDVASRAESSVLFENSTSLTRLYEDKKLFEYKNENITHRRRDGTAVSAGVTITCAKCYIKGTAKAKLTKNGSFNATEVIEKIGDNLGGTLTAIKRYAGNVSDVIEGNVKNFTWGEIPAELERVPPPQINFNVPVKFPGFDLQFEFNDVELYVQLKTVLSSGLTYSLTLFSSKNMGVQLNRSLFLGVIFSIDLIISTKTEIEISSGFHVRFEESVRLKLALFGEEASDFVMRGAKIEFLPITIEHEGVVMQALLRLQLRTGFSLPGFDAGLHVEIDGKSLQLGAGIEGLVYVDVADFMTNITGPHDRKSNNNRPGDCRLHVAQDYRLAIGAAVGATVNLLGNIYGPTPATEIPIFYTTWPTACLKQGKMETTPTPQKLRLRRGDKTTTTATTTKYTATACLSPGLVNCPASLQSVQVYVVTKTLTAVVPQGSKAMWTTAPVTVVSAVDFQKGALAVTGVSGPPRSYVPPPPTTTSTPAAPESSSSRENADGVGGPLGKNTIIGISVGATMAALTAVLCAVIFILKKRQRALGEGSPEGVRRADGPKKHPNVAYTSVRPEEE</sequence>
<gene>
    <name evidence="4" type="ORF">AAL_07525</name>
</gene>
<name>A0A167X4X6_9HYPO</name>
<comment type="caution">
    <text evidence="4">The sequence shown here is derived from an EMBL/GenBank/DDBJ whole genome shotgun (WGS) entry which is preliminary data.</text>
</comment>
<evidence type="ECO:0000256" key="3">
    <source>
        <dbReference type="SAM" id="SignalP"/>
    </source>
</evidence>
<dbReference type="STRING" id="1081109.A0A167X4X6"/>
<keyword evidence="2" id="KW-1133">Transmembrane helix</keyword>
<proteinExistence type="predicted"/>
<evidence type="ECO:0000256" key="1">
    <source>
        <dbReference type="SAM" id="MobiDB-lite"/>
    </source>
</evidence>
<feature type="compositionally biased region" description="Low complexity" evidence="1">
    <location>
        <begin position="515"/>
        <end position="528"/>
    </location>
</feature>
<reference evidence="4 5" key="1">
    <citation type="journal article" date="2016" name="Genome Biol. Evol.">
        <title>Divergent and convergent evolution of fungal pathogenicity.</title>
        <authorList>
            <person name="Shang Y."/>
            <person name="Xiao G."/>
            <person name="Zheng P."/>
            <person name="Cen K."/>
            <person name="Zhan S."/>
            <person name="Wang C."/>
        </authorList>
    </citation>
    <scope>NUCLEOTIDE SEQUENCE [LARGE SCALE GENOMIC DNA]</scope>
    <source>
        <strain evidence="4 5">RCEF 2490</strain>
    </source>
</reference>
<evidence type="ECO:0000313" key="4">
    <source>
        <dbReference type="EMBL" id="KZZ89632.1"/>
    </source>
</evidence>